<organism evidence="7 8">
    <name type="scientific">Tilletia walkeri</name>
    <dbReference type="NCBI Taxonomy" id="117179"/>
    <lineage>
        <taxon>Eukaryota</taxon>
        <taxon>Fungi</taxon>
        <taxon>Dikarya</taxon>
        <taxon>Basidiomycota</taxon>
        <taxon>Ustilaginomycotina</taxon>
        <taxon>Exobasidiomycetes</taxon>
        <taxon>Tilletiales</taxon>
        <taxon>Tilletiaceae</taxon>
        <taxon>Tilletia</taxon>
    </lineage>
</organism>
<dbReference type="InterPro" id="IPR013595">
    <property type="entry name" value="Pept_S33_TAP-like_C"/>
</dbReference>
<dbReference type="EMBL" id="LWDG02000065">
    <property type="protein sequence ID" value="KAE8270077.1"/>
    <property type="molecule type" value="Genomic_DNA"/>
</dbReference>
<evidence type="ECO:0000259" key="6">
    <source>
        <dbReference type="Pfam" id="PF08386"/>
    </source>
</evidence>
<dbReference type="Gene3D" id="3.40.50.1820">
    <property type="entry name" value="alpha/beta hydrolase"/>
    <property type="match status" value="1"/>
</dbReference>
<evidence type="ECO:0000256" key="3">
    <source>
        <dbReference type="SAM" id="MobiDB-lite"/>
    </source>
</evidence>
<dbReference type="SUPFAM" id="SSF53474">
    <property type="entry name" value="alpha/beta-Hydrolases"/>
    <property type="match status" value="1"/>
</dbReference>
<dbReference type="PANTHER" id="PTHR43248:SF25">
    <property type="entry name" value="AB HYDROLASE-1 DOMAIN-CONTAINING PROTEIN-RELATED"/>
    <property type="match status" value="1"/>
</dbReference>
<dbReference type="GO" id="GO:0016787">
    <property type="term" value="F:hydrolase activity"/>
    <property type="evidence" value="ECO:0007669"/>
    <property type="project" value="UniProtKB-KW"/>
</dbReference>
<evidence type="ECO:0008006" key="9">
    <source>
        <dbReference type="Google" id="ProtNLM"/>
    </source>
</evidence>
<evidence type="ECO:0000256" key="1">
    <source>
        <dbReference type="ARBA" id="ARBA00010088"/>
    </source>
</evidence>
<dbReference type="InterPro" id="IPR029058">
    <property type="entry name" value="AB_hydrolase_fold"/>
</dbReference>
<comment type="caution">
    <text evidence="7">The sequence shown here is derived from an EMBL/GenBank/DDBJ whole genome shotgun (WGS) entry which is preliminary data.</text>
</comment>
<keyword evidence="4" id="KW-1133">Transmembrane helix</keyword>
<reference evidence="7" key="2">
    <citation type="journal article" date="2019" name="IMA Fungus">
        <title>Genome sequencing and comparison of five Tilletia species to identify candidate genes for the detection of regulated species infecting wheat.</title>
        <authorList>
            <person name="Nguyen H.D.T."/>
            <person name="Sultana T."/>
            <person name="Kesanakurti P."/>
            <person name="Hambleton S."/>
        </authorList>
    </citation>
    <scope>NUCLEOTIDE SEQUENCE</scope>
    <source>
        <strain evidence="7">DAOMC 236422</strain>
    </source>
</reference>
<proteinExistence type="inferred from homology"/>
<evidence type="ECO:0000313" key="7">
    <source>
        <dbReference type="EMBL" id="KAE8270077.1"/>
    </source>
</evidence>
<dbReference type="Pfam" id="PF08386">
    <property type="entry name" value="Abhydrolase_4"/>
    <property type="match status" value="1"/>
</dbReference>
<name>A0A8X7NBW1_9BASI</name>
<dbReference type="AlphaFoldDB" id="A0A8X7NBW1"/>
<keyword evidence="4" id="KW-0812">Transmembrane</keyword>
<keyword evidence="8" id="KW-1185">Reference proteome</keyword>
<sequence>MDEEKKQKKSFFEDLEANAKHPVFFRWWLRATKVIIIFGLLHPFILGFINSFNSARVERQSSHSGDRIVPHPNAPDPNDPFHFGSCYPNGPGNSSHWKCGYLDVPLDYTNTSDSRTARLAMVMYQVGKKKSNHTIVLNPGGPGGSGTYYALRAGETISRNYTDHTMDVLGFDPRGVNMSTPSYSCFQQDGYRDRWAALTSQFPETARFPMEHLRLTDAYATATWTACESTFGDKGRFLSTAFVARDVDSIREALGEETLNAYLVSYGTNIGTIYSQMFPHRVGRMLLDGIDPADQARTVEGWGRSAIGDIEKAFVEGVLGECVRAGPKACALAKDAHLTTADLKNSTYALFDRLKTHPLPATHPNLGPGVITYETVDSIIYSALYNSASWPMLARMLAELQDGNGTLALQMQDWHFDPLLSKDKKKGGRGSPRWPGVKAPKTSSEELTNAVVCSDSYDSPRHNLTWWNELQAEMVKQSPLGGSVNWGYVISCRSFKTKVAEVYRGEFNHTLKNPLLLIGETHDPATPLRGARHIHEILGKNNSRLIEHHGYGHSSRDRSEGCTERIKRDLFLFGKLPEKGVTECFADGKPYPLPVEKKDVGGAAAQGVVNGGQAEFGLKEWADLAYFSRRRMAGF</sequence>
<feature type="domain" description="Peptidase S33 tripeptidyl aminopeptidase-like C-terminal" evidence="6">
    <location>
        <begin position="490"/>
        <end position="582"/>
    </location>
</feature>
<evidence type="ECO:0000256" key="2">
    <source>
        <dbReference type="ARBA" id="ARBA00022801"/>
    </source>
</evidence>
<keyword evidence="2" id="KW-0378">Hydrolase</keyword>
<dbReference type="InterPro" id="IPR051601">
    <property type="entry name" value="Serine_prot/Carboxylest_S33"/>
</dbReference>
<feature type="transmembrane region" description="Helical" evidence="4">
    <location>
        <begin position="34"/>
        <end position="52"/>
    </location>
</feature>
<keyword evidence="4" id="KW-0472">Membrane</keyword>
<accession>A0A8X7NBW1</accession>
<evidence type="ECO:0000313" key="8">
    <source>
        <dbReference type="Proteomes" id="UP000078113"/>
    </source>
</evidence>
<evidence type="ECO:0000259" key="5">
    <source>
        <dbReference type="Pfam" id="PF00561"/>
    </source>
</evidence>
<protein>
    <recommendedName>
        <fullName evidence="9">AB hydrolase-1 domain-containing protein</fullName>
    </recommendedName>
</protein>
<reference evidence="7" key="1">
    <citation type="submission" date="2016-04" db="EMBL/GenBank/DDBJ databases">
        <authorList>
            <person name="Nguyen H.D."/>
            <person name="Samba Siva P."/>
            <person name="Cullis J."/>
            <person name="Levesque C.A."/>
            <person name="Hambleton S."/>
        </authorList>
    </citation>
    <scope>NUCLEOTIDE SEQUENCE</scope>
    <source>
        <strain evidence="7">DAOMC 236422</strain>
    </source>
</reference>
<feature type="domain" description="AB hydrolase-1" evidence="5">
    <location>
        <begin position="134"/>
        <end position="293"/>
    </location>
</feature>
<gene>
    <name evidence="7" type="ORF">A4X09_0g2274</name>
</gene>
<dbReference type="InterPro" id="IPR000073">
    <property type="entry name" value="AB_hydrolase_1"/>
</dbReference>
<evidence type="ECO:0000256" key="4">
    <source>
        <dbReference type="SAM" id="Phobius"/>
    </source>
</evidence>
<dbReference type="Pfam" id="PF00561">
    <property type="entry name" value="Abhydrolase_1"/>
    <property type="match status" value="1"/>
</dbReference>
<comment type="similarity">
    <text evidence="1">Belongs to the peptidase S33 family.</text>
</comment>
<feature type="region of interest" description="Disordered" evidence="3">
    <location>
        <begin position="422"/>
        <end position="441"/>
    </location>
</feature>
<dbReference type="PANTHER" id="PTHR43248">
    <property type="entry name" value="2-SUCCINYL-6-HYDROXY-2,4-CYCLOHEXADIENE-1-CARBOXYLATE SYNTHASE"/>
    <property type="match status" value="1"/>
</dbReference>
<dbReference type="Proteomes" id="UP000078113">
    <property type="component" value="Unassembled WGS sequence"/>
</dbReference>